<feature type="compositionally biased region" description="Basic residues" evidence="1">
    <location>
        <begin position="257"/>
        <end position="270"/>
    </location>
</feature>
<keyword evidence="3" id="KW-1185">Reference proteome</keyword>
<protein>
    <submittedName>
        <fullName evidence="2">Uncharacterized protein</fullName>
    </submittedName>
</protein>
<feature type="compositionally biased region" description="Basic and acidic residues" evidence="1">
    <location>
        <begin position="271"/>
        <end position="280"/>
    </location>
</feature>
<organism evidence="2 3">
    <name type="scientific">Salicibibacter kimchii</name>
    <dbReference type="NCBI Taxonomy" id="2099786"/>
    <lineage>
        <taxon>Bacteria</taxon>
        <taxon>Bacillati</taxon>
        <taxon>Bacillota</taxon>
        <taxon>Bacilli</taxon>
        <taxon>Bacillales</taxon>
        <taxon>Bacillaceae</taxon>
        <taxon>Salicibibacter</taxon>
    </lineage>
</organism>
<feature type="compositionally biased region" description="Basic and acidic residues" evidence="1">
    <location>
        <begin position="213"/>
        <end position="241"/>
    </location>
</feature>
<dbReference type="AlphaFoldDB" id="A0A345BYH0"/>
<name>A0A345BYH0_9BACI</name>
<dbReference type="KEGG" id="rue:DT065_08155"/>
<sequence>MSGKWSNILKKLNRYFFGEPSDDGNDREEQVEDSKKKLERQAVNAGRTPGAKVVHRYPSGGNFRFPMDLEKTPPRRQPQRSREPVNVKSKNNEPKSPQKEQKKEYFTNPDFKLTHTPSPVHGFQKPPETRNFAHEPEIETEETEIAVTEQVLTSPSRDNDSERVDDLEDKGKATEHQPAEHDLNLRGVSERSNQRLYRSTTPSHGTATNVHESSNERREQEISKRSAKRREVTSRETRKPSGDASNVIMTPTDRYHYEKRRRQKKRKGPFRKTDHDQPKL</sequence>
<dbReference type="RefSeq" id="WP_114372389.1">
    <property type="nucleotide sequence ID" value="NZ_CP031092.1"/>
</dbReference>
<feature type="compositionally biased region" description="Acidic residues" evidence="1">
    <location>
        <begin position="20"/>
        <end position="31"/>
    </location>
</feature>
<accession>A0A345BYH0</accession>
<evidence type="ECO:0000256" key="1">
    <source>
        <dbReference type="SAM" id="MobiDB-lite"/>
    </source>
</evidence>
<reference evidence="2 3" key="1">
    <citation type="journal article" date="2018" name="J. Microbiol.">
        <title>Salicibibacter kimchii gen. nov., sp. nov., a moderately halophilic and alkalitolerant bacterium in the family Bacillaceae, isolated from kimchi.</title>
        <authorList>
            <person name="Jang J.Y."/>
            <person name="Oh Y.J."/>
            <person name="Lim S.K."/>
            <person name="Park H.K."/>
            <person name="Lee C."/>
            <person name="Kim J.Y."/>
            <person name="Lee M.A."/>
            <person name="Choi H.J."/>
        </authorList>
    </citation>
    <scope>NUCLEOTIDE SEQUENCE [LARGE SCALE GENOMIC DNA]</scope>
    <source>
        <strain evidence="2 3">NKC1-1</strain>
    </source>
</reference>
<feature type="region of interest" description="Disordered" evidence="1">
    <location>
        <begin position="16"/>
        <end position="280"/>
    </location>
</feature>
<feature type="compositionally biased region" description="Polar residues" evidence="1">
    <location>
        <begin position="194"/>
        <end position="212"/>
    </location>
</feature>
<feature type="compositionally biased region" description="Basic and acidic residues" evidence="1">
    <location>
        <begin position="80"/>
        <end position="105"/>
    </location>
</feature>
<evidence type="ECO:0000313" key="3">
    <source>
        <dbReference type="Proteomes" id="UP000252100"/>
    </source>
</evidence>
<evidence type="ECO:0000313" key="2">
    <source>
        <dbReference type="EMBL" id="AXF56001.1"/>
    </source>
</evidence>
<feature type="compositionally biased region" description="Basic and acidic residues" evidence="1">
    <location>
        <begin position="127"/>
        <end position="137"/>
    </location>
</feature>
<gene>
    <name evidence="2" type="ORF">DT065_08155</name>
</gene>
<dbReference type="Proteomes" id="UP000252100">
    <property type="component" value="Chromosome"/>
</dbReference>
<feature type="compositionally biased region" description="Basic and acidic residues" evidence="1">
    <location>
        <begin position="157"/>
        <end position="193"/>
    </location>
</feature>
<dbReference type="EMBL" id="CP031092">
    <property type="protein sequence ID" value="AXF56001.1"/>
    <property type="molecule type" value="Genomic_DNA"/>
</dbReference>
<proteinExistence type="predicted"/>